<dbReference type="Pfam" id="PF18990">
    <property type="entry name" value="DUF5723"/>
    <property type="match status" value="1"/>
</dbReference>
<evidence type="ECO:0000259" key="1">
    <source>
        <dbReference type="Pfam" id="PF18990"/>
    </source>
</evidence>
<accession>A0ABT8KWP2</accession>
<sequence>MNKINVCVIALLLLVLINRSIQAQSFPGYTYDRYSGIVGARVQPANLAELPFKFDLALVGINAYFDNNYFTLRRSEEDFSRYVFTELRNRDPKYAFFTNEVLLPSFAFRLSLKHSLGFTARVRTIANANMTGTLSQIVANDFTIPPSALNSFSNQNFDFTTMSWQEYGLSYAWLVKDRGIDKIKAGATLKLLKGNGAAFVNLNDFGFTVADQQQVEVTNLDLSYGYSDNFDGLENNGYRWKASKGFNLGLDFGIVYERFPYRRHLSSPLLKKQSEIGDPDDKKNQYKYRISLAITDIGRLKFSYGQHSGRSNQLLPSATDFNIPAKLRGIESTQELFDSLATVIDLQRLNGDFSVGLNTAFRTNFDYHVRDHFFLNAELMLPLKIFKWSDQKVFEPMALTITPRWEKRWLGAYAPLYINDKGRINPGLGVRAGPLVLGVHDIATALSRKNFRSGGAFFVLKLSLPFSKEKSELECIDHQIWKRDNK</sequence>
<comment type="caution">
    <text evidence="2">The sequence shown here is derived from an EMBL/GenBank/DDBJ whole genome shotgun (WGS) entry which is preliminary data.</text>
</comment>
<reference evidence="2" key="1">
    <citation type="submission" date="2023-06" db="EMBL/GenBank/DDBJ databases">
        <title>Genomic of Parafulvivirga corallium.</title>
        <authorList>
            <person name="Wang G."/>
        </authorList>
    </citation>
    <scope>NUCLEOTIDE SEQUENCE</scope>
    <source>
        <strain evidence="2">BMA10</strain>
    </source>
</reference>
<protein>
    <submittedName>
        <fullName evidence="2">DUF5723 family protein</fullName>
    </submittedName>
</protein>
<evidence type="ECO:0000313" key="2">
    <source>
        <dbReference type="EMBL" id="MDN5203850.1"/>
    </source>
</evidence>
<feature type="domain" description="DUF5723" evidence="1">
    <location>
        <begin position="44"/>
        <end position="436"/>
    </location>
</feature>
<dbReference type="EMBL" id="JAUJEA010000009">
    <property type="protein sequence ID" value="MDN5203850.1"/>
    <property type="molecule type" value="Genomic_DNA"/>
</dbReference>
<evidence type="ECO:0000313" key="3">
    <source>
        <dbReference type="Proteomes" id="UP001172082"/>
    </source>
</evidence>
<keyword evidence="3" id="KW-1185">Reference proteome</keyword>
<dbReference type="InterPro" id="IPR043781">
    <property type="entry name" value="DUF5723"/>
</dbReference>
<proteinExistence type="predicted"/>
<dbReference type="Proteomes" id="UP001172082">
    <property type="component" value="Unassembled WGS sequence"/>
</dbReference>
<organism evidence="2 3">
    <name type="scientific">Splendidivirga corallicola</name>
    <dbReference type="NCBI Taxonomy" id="3051826"/>
    <lineage>
        <taxon>Bacteria</taxon>
        <taxon>Pseudomonadati</taxon>
        <taxon>Bacteroidota</taxon>
        <taxon>Cytophagia</taxon>
        <taxon>Cytophagales</taxon>
        <taxon>Splendidivirgaceae</taxon>
        <taxon>Splendidivirga</taxon>
    </lineage>
</organism>
<name>A0ABT8KWP2_9BACT</name>
<dbReference type="RefSeq" id="WP_346753874.1">
    <property type="nucleotide sequence ID" value="NZ_JAUJEA010000009.1"/>
</dbReference>
<gene>
    <name evidence="2" type="ORF">QQ008_20835</name>
</gene>